<dbReference type="RefSeq" id="WP_338292015.1">
    <property type="nucleotide sequence ID" value="NZ_AP027272.1"/>
</dbReference>
<keyword evidence="3" id="KW-1185">Reference proteome</keyword>
<dbReference type="Proteomes" id="UP001333710">
    <property type="component" value="Chromosome"/>
</dbReference>
<evidence type="ECO:0000313" key="3">
    <source>
        <dbReference type="Proteomes" id="UP001333710"/>
    </source>
</evidence>
<gene>
    <name evidence="2" type="ORF">MACH26_15120</name>
</gene>
<dbReference type="Pfam" id="PF08867">
    <property type="entry name" value="FRG"/>
    <property type="match status" value="1"/>
</dbReference>
<dbReference type="KEGG" id="pmaw:MACH26_15120"/>
<reference evidence="2" key="1">
    <citation type="submission" date="2023-01" db="EMBL/GenBank/DDBJ databases">
        <title>Complete genome sequence of Planctobacterium marinum strain Dej080120_11.</title>
        <authorList>
            <person name="Ueki S."/>
            <person name="Maruyama F."/>
        </authorList>
    </citation>
    <scope>NUCLEOTIDE SEQUENCE</scope>
    <source>
        <strain evidence="2">Dej080120_11</strain>
    </source>
</reference>
<protein>
    <recommendedName>
        <fullName evidence="1">FRG domain-containing protein</fullName>
    </recommendedName>
</protein>
<dbReference type="AlphaFoldDB" id="A0AA48HGI2"/>
<name>A0AA48HGI2_9ALTE</name>
<sequence>MQTVTAESWSHLHELLFAGSWNDEISRYRSPYAFRGQPSEKFDLKTSLMRLGGEFQPLEKHLLRNFRKYGHDNFDTTNVIWHWLTIAQHHGLPTRMLDWTCSPLLAMHFATADIDYAEQDGIIWKVNYHDSYTNSDKHLLTSVGNEKHLDKADV</sequence>
<dbReference type="SMART" id="SM00901">
    <property type="entry name" value="FRG"/>
    <property type="match status" value="1"/>
</dbReference>
<feature type="domain" description="FRG" evidence="1">
    <location>
        <begin position="28"/>
        <end position="124"/>
    </location>
</feature>
<dbReference type="InterPro" id="IPR014966">
    <property type="entry name" value="FRG-dom"/>
</dbReference>
<proteinExistence type="predicted"/>
<organism evidence="2 3">
    <name type="scientific">Planctobacterium marinum</name>
    <dbReference type="NCBI Taxonomy" id="1631968"/>
    <lineage>
        <taxon>Bacteria</taxon>
        <taxon>Pseudomonadati</taxon>
        <taxon>Pseudomonadota</taxon>
        <taxon>Gammaproteobacteria</taxon>
        <taxon>Alteromonadales</taxon>
        <taxon>Alteromonadaceae</taxon>
        <taxon>Planctobacterium</taxon>
    </lineage>
</organism>
<evidence type="ECO:0000313" key="2">
    <source>
        <dbReference type="EMBL" id="BDX05991.1"/>
    </source>
</evidence>
<dbReference type="EMBL" id="AP027272">
    <property type="protein sequence ID" value="BDX05991.1"/>
    <property type="molecule type" value="Genomic_DNA"/>
</dbReference>
<evidence type="ECO:0000259" key="1">
    <source>
        <dbReference type="SMART" id="SM00901"/>
    </source>
</evidence>
<accession>A0AA48HGI2</accession>